<name>A0A0F9SQH4_9ZZZZ</name>
<reference evidence="1" key="1">
    <citation type="journal article" date="2015" name="Nature">
        <title>Complex archaea that bridge the gap between prokaryotes and eukaryotes.</title>
        <authorList>
            <person name="Spang A."/>
            <person name="Saw J.H."/>
            <person name="Jorgensen S.L."/>
            <person name="Zaremba-Niedzwiedzka K."/>
            <person name="Martijn J."/>
            <person name="Lind A.E."/>
            <person name="van Eijk R."/>
            <person name="Schleper C."/>
            <person name="Guy L."/>
            <person name="Ettema T.J."/>
        </authorList>
    </citation>
    <scope>NUCLEOTIDE SEQUENCE</scope>
</reference>
<dbReference type="Gene3D" id="3.40.50.300">
    <property type="entry name" value="P-loop containing nucleotide triphosphate hydrolases"/>
    <property type="match status" value="1"/>
</dbReference>
<gene>
    <name evidence="1" type="ORF">LCGC14_0488790</name>
</gene>
<evidence type="ECO:0000313" key="1">
    <source>
        <dbReference type="EMBL" id="KKN64747.1"/>
    </source>
</evidence>
<comment type="caution">
    <text evidence="1">The sequence shown here is derived from an EMBL/GenBank/DDBJ whole genome shotgun (WGS) entry which is preliminary data.</text>
</comment>
<proteinExistence type="predicted"/>
<dbReference type="Gene3D" id="3.30.420.240">
    <property type="match status" value="1"/>
</dbReference>
<organism evidence="1">
    <name type="scientific">marine sediment metagenome</name>
    <dbReference type="NCBI Taxonomy" id="412755"/>
    <lineage>
        <taxon>unclassified sequences</taxon>
        <taxon>metagenomes</taxon>
        <taxon>ecological metagenomes</taxon>
    </lineage>
</organism>
<protein>
    <recommendedName>
        <fullName evidence="2">Terminase large subunit gp17-like C-terminal domain-containing protein</fullName>
    </recommendedName>
</protein>
<dbReference type="Pfam" id="PF03237">
    <property type="entry name" value="Terminase_6N"/>
    <property type="match status" value="1"/>
</dbReference>
<accession>A0A0F9SQH4</accession>
<sequence length="544" mass="61731">MSQEFDDRVEACLLKEKRTPEEEGLLTIEFSKCIGSFLHFLKWVKIVDPPTLENVGGVIPLSLWSHLKEVIKQLLTEKLIAVMKSRQIGLSWLMAAYALWYAMSHSGSTVLLFSKGESEAWELLAKCKRIWTQLPEFIKLPIKPDSAGEMGFPVMMSSIKAFAATESAGVGYSASVIICDEWDWHPFADQNYLQSKPTRDAGGQFIGVFTVDKMNPDTLAKAIWLDGHNGKNSFKALFFNWTVRPGRDDEWYEETKRNIPERELAKLSPELYMEQNYPVSWEEALSRSETVAVFDKKVLKGMEEDVRGKINEDFDEIDNAICNIYKDYHMGNFYVAASDVSLGVGGDYNVTCILDVKTGDIVADILSKTIPPEALALHSVALLKRYHNPLWWIEANLYGRTVIKKAVELGYRRLGHRGDKSIDWNHIDDDLKRIGFFTDDKSRGDLFGALIPAINDFQIKIYNQQGLKQFYGIIRNANNKGKIEAMSSTHDDYVIAVGICWLKKGDVRTSSSPMKPIETLTWGQEHPAVIQRLIDRQLQGVRND</sequence>
<dbReference type="AlphaFoldDB" id="A0A0F9SQH4"/>
<dbReference type="EMBL" id="LAZR01000545">
    <property type="protein sequence ID" value="KKN64747.1"/>
    <property type="molecule type" value="Genomic_DNA"/>
</dbReference>
<evidence type="ECO:0008006" key="2">
    <source>
        <dbReference type="Google" id="ProtNLM"/>
    </source>
</evidence>
<dbReference type="InterPro" id="IPR027417">
    <property type="entry name" value="P-loop_NTPase"/>
</dbReference>